<reference evidence="1 2" key="1">
    <citation type="submission" date="2015-08" db="EMBL/GenBank/DDBJ databases">
        <title>Next Generation Sequencing and Analysis of the Genome of Puccinia sorghi L Schw, the Causal Agent of Maize Common Rust.</title>
        <authorList>
            <person name="Rochi L."/>
            <person name="Burguener G."/>
            <person name="Darino M."/>
            <person name="Turjanski A."/>
            <person name="Kreff E."/>
            <person name="Dieguez M.J."/>
            <person name="Sacco F."/>
        </authorList>
    </citation>
    <scope>NUCLEOTIDE SEQUENCE [LARGE SCALE GENOMIC DNA]</scope>
    <source>
        <strain evidence="1 2">RO10H11247</strain>
    </source>
</reference>
<dbReference type="AlphaFoldDB" id="A0A0L6VVV9"/>
<proteinExistence type="predicted"/>
<dbReference type="EMBL" id="LAVV01000432">
    <property type="protein sequence ID" value="KNZ64355.1"/>
    <property type="molecule type" value="Genomic_DNA"/>
</dbReference>
<comment type="caution">
    <text evidence="1">The sequence shown here is derived from an EMBL/GenBank/DDBJ whole genome shotgun (WGS) entry which is preliminary data.</text>
</comment>
<gene>
    <name evidence="1" type="ORF">VP01_1038g9</name>
</gene>
<dbReference type="VEuPathDB" id="FungiDB:VP01_1038g9"/>
<evidence type="ECO:0000313" key="2">
    <source>
        <dbReference type="Proteomes" id="UP000037035"/>
    </source>
</evidence>
<accession>A0A0L6VVV9</accession>
<protein>
    <submittedName>
        <fullName evidence="1">Uncharacterized protein</fullName>
    </submittedName>
</protein>
<dbReference type="Proteomes" id="UP000037035">
    <property type="component" value="Unassembled WGS sequence"/>
</dbReference>
<keyword evidence="2" id="KW-1185">Reference proteome</keyword>
<evidence type="ECO:0000313" key="1">
    <source>
        <dbReference type="EMBL" id="KNZ64355.1"/>
    </source>
</evidence>
<sequence length="100" mass="11436">MLTGEFWPVLVLWNYHNGSIPGLRKKFNQNLASLCVCNKHCIGVLKGRFQSLSPNWWVLGQSCTTTSSKMSPHCFQWQPRNLPGRNSQEVSVITQTFLQK</sequence>
<name>A0A0L6VVV9_9BASI</name>
<organism evidence="1 2">
    <name type="scientific">Puccinia sorghi</name>
    <dbReference type="NCBI Taxonomy" id="27349"/>
    <lineage>
        <taxon>Eukaryota</taxon>
        <taxon>Fungi</taxon>
        <taxon>Dikarya</taxon>
        <taxon>Basidiomycota</taxon>
        <taxon>Pucciniomycotina</taxon>
        <taxon>Pucciniomycetes</taxon>
        <taxon>Pucciniales</taxon>
        <taxon>Pucciniaceae</taxon>
        <taxon>Puccinia</taxon>
    </lineage>
</organism>